<protein>
    <submittedName>
        <fullName evidence="2">RNA polymerase subunit sigma-24</fullName>
    </submittedName>
</protein>
<dbReference type="AlphaFoldDB" id="A0A098MBX8"/>
<reference evidence="2 3" key="2">
    <citation type="submission" date="2014-10" db="EMBL/GenBank/DDBJ databases">
        <title>Comparative genomics of the Paenibacillus odorifer group.</title>
        <authorList>
            <person name="Tsai Y.-C."/>
            <person name="Martin N."/>
            <person name="Korlach J."/>
            <person name="Wiedmann M."/>
        </authorList>
    </citation>
    <scope>NUCLEOTIDE SEQUENCE [LARGE SCALE GENOMIC DNA]</scope>
    <source>
        <strain evidence="2 3">DSM 18334</strain>
    </source>
</reference>
<dbReference type="Proteomes" id="UP000029734">
    <property type="component" value="Unassembled WGS sequence"/>
</dbReference>
<proteinExistence type="predicted"/>
<keyword evidence="3" id="KW-1185">Reference proteome</keyword>
<reference evidence="2 3" key="1">
    <citation type="submission" date="2014-08" db="EMBL/GenBank/DDBJ databases">
        <authorList>
            <person name="den Bakker H.C."/>
        </authorList>
    </citation>
    <scope>NUCLEOTIDE SEQUENCE [LARGE SCALE GENOMIC DNA]</scope>
    <source>
        <strain evidence="2 3">DSM 18334</strain>
    </source>
</reference>
<evidence type="ECO:0000256" key="1">
    <source>
        <dbReference type="SAM" id="Coils"/>
    </source>
</evidence>
<dbReference type="OrthoDB" id="2655247at2"/>
<comment type="caution">
    <text evidence="2">The sequence shown here is derived from an EMBL/GenBank/DDBJ whole genome shotgun (WGS) entry which is preliminary data.</text>
</comment>
<evidence type="ECO:0000313" key="2">
    <source>
        <dbReference type="EMBL" id="KGE20049.1"/>
    </source>
</evidence>
<name>A0A098MBX8_9BACL</name>
<keyword evidence="1" id="KW-0175">Coiled coil</keyword>
<gene>
    <name evidence="2" type="ORF">PWYN_12390</name>
</gene>
<accession>A0A098MBX8</accession>
<dbReference type="eggNOG" id="ENOG5033WCR">
    <property type="taxonomic scope" value="Bacteria"/>
</dbReference>
<dbReference type="InterPro" id="IPR010861">
    <property type="entry name" value="DUF1492"/>
</dbReference>
<evidence type="ECO:0000313" key="3">
    <source>
        <dbReference type="Proteomes" id="UP000029734"/>
    </source>
</evidence>
<dbReference type="Pfam" id="PF07374">
    <property type="entry name" value="DUF1492"/>
    <property type="match status" value="1"/>
</dbReference>
<feature type="coiled-coil region" evidence="1">
    <location>
        <begin position="122"/>
        <end position="152"/>
    </location>
</feature>
<sequence>MTEQQVIEHLSSYRQKQARIQALGSYKVGSGIQISRLNEEDHLQQLHRRLRGLPSYLYLSKREQALEATAHAYLTFYPAGVKAQRNAIPDIGAYQEDDELLQELRASIAKVIDARGGCKYDLDEVLERLSELQDLQAEVKRIDELLSLLEEYKPDYAKLLRLKYIQDMDVPETCKRLAVVEKTYYRWRRRAIDEFSKLSS</sequence>
<dbReference type="EMBL" id="JQCR01000002">
    <property type="protein sequence ID" value="KGE20049.1"/>
    <property type="molecule type" value="Genomic_DNA"/>
</dbReference>
<organism evidence="2 3">
    <name type="scientific">Paenibacillus wynnii</name>
    <dbReference type="NCBI Taxonomy" id="268407"/>
    <lineage>
        <taxon>Bacteria</taxon>
        <taxon>Bacillati</taxon>
        <taxon>Bacillota</taxon>
        <taxon>Bacilli</taxon>
        <taxon>Bacillales</taxon>
        <taxon>Paenibacillaceae</taxon>
        <taxon>Paenibacillus</taxon>
    </lineage>
</organism>